<dbReference type="OMA" id="RHEGRFQ"/>
<dbReference type="Ensembl" id="ENSPMRT00000019838.1">
    <property type="protein sequence ID" value="ENSPMRP00000018672.1"/>
    <property type="gene ID" value="ENSPMRG00000012251.1"/>
</dbReference>
<feature type="transmembrane region" description="Helical" evidence="10">
    <location>
        <begin position="25"/>
        <end position="43"/>
    </location>
</feature>
<evidence type="ECO:0000256" key="3">
    <source>
        <dbReference type="ARBA" id="ARBA00022676"/>
    </source>
</evidence>
<evidence type="ECO:0000256" key="8">
    <source>
        <dbReference type="ARBA" id="ARBA00023034"/>
    </source>
</evidence>
<dbReference type="Proteomes" id="UP000472272">
    <property type="component" value="Chromosome 13"/>
</dbReference>
<keyword evidence="7 10" id="KW-1133">Transmembrane helix</keyword>
<dbReference type="GeneTree" id="ENSGT00940000163442"/>
<dbReference type="PANTHER" id="PTHR11214">
    <property type="entry name" value="BETA-1,3-N-ACETYLGLUCOSAMINYLTRANSFERASE"/>
    <property type="match status" value="1"/>
</dbReference>
<evidence type="ECO:0000256" key="6">
    <source>
        <dbReference type="ARBA" id="ARBA00022968"/>
    </source>
</evidence>
<dbReference type="Pfam" id="PF01762">
    <property type="entry name" value="Galactosyl_T"/>
    <property type="match status" value="1"/>
</dbReference>
<evidence type="ECO:0000256" key="7">
    <source>
        <dbReference type="ARBA" id="ARBA00022989"/>
    </source>
</evidence>
<comment type="similarity">
    <text evidence="2 10">Belongs to the glycosyltransferase 31 family.</text>
</comment>
<evidence type="ECO:0000256" key="1">
    <source>
        <dbReference type="ARBA" id="ARBA00004323"/>
    </source>
</evidence>
<protein>
    <recommendedName>
        <fullName evidence="10">Hexosyltransferase</fullName>
        <ecNumber evidence="10">2.4.1.-</ecNumber>
    </recommendedName>
</protein>
<dbReference type="Gene3D" id="3.90.550.50">
    <property type="match status" value="1"/>
</dbReference>
<evidence type="ECO:0000256" key="4">
    <source>
        <dbReference type="ARBA" id="ARBA00022679"/>
    </source>
</evidence>
<dbReference type="InterPro" id="IPR002659">
    <property type="entry name" value="Glyco_trans_31"/>
</dbReference>
<name>A0A670J5W7_PODMU</name>
<dbReference type="GO" id="GO:0030311">
    <property type="term" value="P:poly-N-acetyllactosamine biosynthetic process"/>
    <property type="evidence" value="ECO:0007669"/>
    <property type="project" value="TreeGrafter"/>
</dbReference>
<keyword evidence="6 10" id="KW-0735">Signal-anchor</keyword>
<sequence>MAALKFREVLLAAGRLPQLPFRRTLHLGVAVGLLVSAILYIGLTHWENIFARRRSVVLQMGSCRFQLDLGVHLALYPHLQRYRCRELVSEDAWCRGPWPAPLLLLAIKSHPASWERRAVLRRTWAQQRPMDGFFLQPVFLVATASEDSLAQALRQEIQVFGDVLWWDFGESPRNQSLKERCLLQWVHNHCQGVAYVFKANDDIFVNPYELTQYLKEIPRVSDFIHGNLANEEPVVRTGDAAVPCLLYPLEHYPPFITGGTILPGALIPELYRVSLQLPVFPLDEAYLGFLALAAGITLRHEGRFQVRGVVKDEPEAYKESLTIHGVSMERMEEVWKELWD</sequence>
<keyword evidence="4" id="KW-0808">Transferase</keyword>
<dbReference type="EC" id="2.4.1.-" evidence="10"/>
<dbReference type="AlphaFoldDB" id="A0A670J5W7"/>
<evidence type="ECO:0000313" key="12">
    <source>
        <dbReference type="Proteomes" id="UP000472272"/>
    </source>
</evidence>
<dbReference type="GO" id="GO:0016262">
    <property type="term" value="F:protein N-acetylglucosaminyltransferase activity"/>
    <property type="evidence" value="ECO:0007669"/>
    <property type="project" value="TreeGrafter"/>
</dbReference>
<evidence type="ECO:0000256" key="2">
    <source>
        <dbReference type="ARBA" id="ARBA00008661"/>
    </source>
</evidence>
<dbReference type="GO" id="GO:0000139">
    <property type="term" value="C:Golgi membrane"/>
    <property type="evidence" value="ECO:0007669"/>
    <property type="project" value="UniProtKB-SubCell"/>
</dbReference>
<organism evidence="11 12">
    <name type="scientific">Podarcis muralis</name>
    <name type="common">Wall lizard</name>
    <name type="synonym">Lacerta muralis</name>
    <dbReference type="NCBI Taxonomy" id="64176"/>
    <lineage>
        <taxon>Eukaryota</taxon>
        <taxon>Metazoa</taxon>
        <taxon>Chordata</taxon>
        <taxon>Craniata</taxon>
        <taxon>Vertebrata</taxon>
        <taxon>Euteleostomi</taxon>
        <taxon>Lepidosauria</taxon>
        <taxon>Squamata</taxon>
        <taxon>Bifurcata</taxon>
        <taxon>Unidentata</taxon>
        <taxon>Episquamata</taxon>
        <taxon>Laterata</taxon>
        <taxon>Lacertibaenia</taxon>
        <taxon>Lacertidae</taxon>
        <taxon>Podarcis</taxon>
    </lineage>
</organism>
<proteinExistence type="inferred from homology"/>
<comment type="subcellular location">
    <subcellularLocation>
        <location evidence="1 10">Golgi apparatus membrane</location>
        <topology evidence="1 10">Single-pass type II membrane protein</topology>
    </subcellularLocation>
</comment>
<reference evidence="11 12" key="1">
    <citation type="journal article" date="2019" name="Proc. Natl. Acad. Sci. U.S.A.">
        <title>Regulatory changes in pterin and carotenoid genes underlie balanced color polymorphisms in the wall lizard.</title>
        <authorList>
            <person name="Andrade P."/>
            <person name="Pinho C."/>
            <person name="Perez I de Lanuza G."/>
            <person name="Afonso S."/>
            <person name="Brejcha J."/>
            <person name="Rubin C.J."/>
            <person name="Wallerman O."/>
            <person name="Pereira P."/>
            <person name="Sabatino S.J."/>
            <person name="Bellati A."/>
            <person name="Pellitteri-Rosa D."/>
            <person name="Bosakova Z."/>
            <person name="Bunikis I."/>
            <person name="Carretero M.A."/>
            <person name="Feiner N."/>
            <person name="Marsik P."/>
            <person name="Pauperio F."/>
            <person name="Salvi D."/>
            <person name="Soler L."/>
            <person name="While G.M."/>
            <person name="Uller T."/>
            <person name="Font E."/>
            <person name="Andersson L."/>
            <person name="Carneiro M."/>
        </authorList>
    </citation>
    <scope>NUCLEOTIDE SEQUENCE</scope>
</reference>
<keyword evidence="8 10" id="KW-0333">Golgi apparatus</keyword>
<dbReference type="PANTHER" id="PTHR11214:SF387">
    <property type="entry name" value="HEXOSYLTRANSFERASE"/>
    <property type="match status" value="1"/>
</dbReference>
<evidence type="ECO:0000256" key="5">
    <source>
        <dbReference type="ARBA" id="ARBA00022692"/>
    </source>
</evidence>
<keyword evidence="3 10" id="KW-0328">Glycosyltransferase</keyword>
<reference evidence="11" key="2">
    <citation type="submission" date="2025-08" db="UniProtKB">
        <authorList>
            <consortium name="Ensembl"/>
        </authorList>
    </citation>
    <scope>IDENTIFICATION</scope>
</reference>
<keyword evidence="12" id="KW-1185">Reference proteome</keyword>
<evidence type="ECO:0000256" key="9">
    <source>
        <dbReference type="ARBA" id="ARBA00023136"/>
    </source>
</evidence>
<reference evidence="11" key="3">
    <citation type="submission" date="2025-09" db="UniProtKB">
        <authorList>
            <consortium name="Ensembl"/>
        </authorList>
    </citation>
    <scope>IDENTIFICATION</scope>
</reference>
<keyword evidence="5 10" id="KW-0812">Transmembrane</keyword>
<evidence type="ECO:0000313" key="11">
    <source>
        <dbReference type="Ensembl" id="ENSPMRP00000018672.1"/>
    </source>
</evidence>
<keyword evidence="9 10" id="KW-0472">Membrane</keyword>
<accession>A0A670J5W7</accession>
<evidence type="ECO:0000256" key="10">
    <source>
        <dbReference type="RuleBase" id="RU363063"/>
    </source>
</evidence>
<dbReference type="GO" id="GO:0006493">
    <property type="term" value="P:protein O-linked glycosylation"/>
    <property type="evidence" value="ECO:0007669"/>
    <property type="project" value="TreeGrafter"/>
</dbReference>